<dbReference type="InterPro" id="IPR050261">
    <property type="entry name" value="FrsA_esterase"/>
</dbReference>
<proteinExistence type="predicted"/>
<name>A0A1P8WCY3_9PLAN</name>
<dbReference type="KEGG" id="fmr:Fuma_01506"/>
<accession>A0A1P8WCY3</accession>
<evidence type="ECO:0000313" key="3">
    <source>
        <dbReference type="Proteomes" id="UP000187735"/>
    </source>
</evidence>
<gene>
    <name evidence="2" type="ORF">Fuma_01506</name>
</gene>
<sequence length="433" mass="48113" precursor="true">MPLSSSMNPSIARLVFAGLLMISSMSMAQESIPLSAPAVLDDPRPLQVIGELGRKPLSNYGSLEPTIQALRAHRPLDLNSELWRAKHPDGNYETWAQQARAVLNHGLHYDPGKLDLNATTTARWETDEFVRETIEFNTAPWFRVPGYFYTPKNVPLPAPALVVFHEWGGPMLFGADRVSGEPVHEAIVKHRDRNTSGRAIADWYASKGYAVIVIDAYHFGRRAPRSVGGLPDRYDPATLDMETLSRYDNIVRGHLYTGVRELNWAGTTWAGVNYGDDQRCIDYLLSRPEVDSERIGCTGLSGGGWRTNILTALDPRIKAAVSVGWMTTGDSQQVYNLSGAVGTFCLLPGVWNRMDIPDLMAMAAPKAVMVVSGTQDRLFPPSGQRDAARQIEAAFTWAGCPERFREYAPQKPHCYDAEIQAEALAWFDKHLKK</sequence>
<reference evidence="2 3" key="1">
    <citation type="journal article" date="2016" name="Front. Microbiol.">
        <title>Fuerstia marisgermanicae gen. nov., sp. nov., an Unusual Member of the Phylum Planctomycetes from the German Wadden Sea.</title>
        <authorList>
            <person name="Kohn T."/>
            <person name="Heuer A."/>
            <person name="Jogler M."/>
            <person name="Vollmers J."/>
            <person name="Boedeker C."/>
            <person name="Bunk B."/>
            <person name="Rast P."/>
            <person name="Borchert D."/>
            <person name="Glockner I."/>
            <person name="Freese H.M."/>
            <person name="Klenk H.P."/>
            <person name="Overmann J."/>
            <person name="Kaster A.K."/>
            <person name="Rohde M."/>
            <person name="Wiegand S."/>
            <person name="Jogler C."/>
        </authorList>
    </citation>
    <scope>NUCLEOTIDE SEQUENCE [LARGE SCALE GENOMIC DNA]</scope>
    <source>
        <strain evidence="2 3">NH11</strain>
    </source>
</reference>
<protein>
    <submittedName>
        <fullName evidence="2">Putative dienelactone hydrolase</fullName>
    </submittedName>
</protein>
<dbReference type="Proteomes" id="UP000187735">
    <property type="component" value="Chromosome"/>
</dbReference>
<dbReference type="RefSeq" id="WP_077023600.1">
    <property type="nucleotide sequence ID" value="NZ_CP017641.1"/>
</dbReference>
<organism evidence="2 3">
    <name type="scientific">Fuerstiella marisgermanici</name>
    <dbReference type="NCBI Taxonomy" id="1891926"/>
    <lineage>
        <taxon>Bacteria</taxon>
        <taxon>Pseudomonadati</taxon>
        <taxon>Planctomycetota</taxon>
        <taxon>Planctomycetia</taxon>
        <taxon>Planctomycetales</taxon>
        <taxon>Planctomycetaceae</taxon>
        <taxon>Fuerstiella</taxon>
    </lineage>
</organism>
<feature type="signal peptide" evidence="1">
    <location>
        <begin position="1"/>
        <end position="28"/>
    </location>
</feature>
<dbReference type="STRING" id="1891926.Fuma_01506"/>
<dbReference type="EMBL" id="CP017641">
    <property type="protein sequence ID" value="APZ91910.1"/>
    <property type="molecule type" value="Genomic_DNA"/>
</dbReference>
<dbReference type="Pfam" id="PF12715">
    <property type="entry name" value="Abhydrolase_7"/>
    <property type="match status" value="1"/>
</dbReference>
<evidence type="ECO:0000256" key="1">
    <source>
        <dbReference type="SAM" id="SignalP"/>
    </source>
</evidence>
<keyword evidence="3" id="KW-1185">Reference proteome</keyword>
<dbReference type="InterPro" id="IPR029058">
    <property type="entry name" value="AB_hydrolase_fold"/>
</dbReference>
<dbReference type="GO" id="GO:0016787">
    <property type="term" value="F:hydrolase activity"/>
    <property type="evidence" value="ECO:0007669"/>
    <property type="project" value="UniProtKB-KW"/>
</dbReference>
<dbReference type="PANTHER" id="PTHR22946">
    <property type="entry name" value="DIENELACTONE HYDROLASE DOMAIN-CONTAINING PROTEIN-RELATED"/>
    <property type="match status" value="1"/>
</dbReference>
<keyword evidence="2" id="KW-0378">Hydrolase</keyword>
<evidence type="ECO:0000313" key="2">
    <source>
        <dbReference type="EMBL" id="APZ91910.1"/>
    </source>
</evidence>
<keyword evidence="1" id="KW-0732">Signal</keyword>
<dbReference type="AlphaFoldDB" id="A0A1P8WCY3"/>
<dbReference type="InterPro" id="IPR025890">
    <property type="entry name" value="Abhydrolase_bac"/>
</dbReference>
<dbReference type="SUPFAM" id="SSF53474">
    <property type="entry name" value="alpha/beta-Hydrolases"/>
    <property type="match status" value="1"/>
</dbReference>
<dbReference type="Gene3D" id="3.40.50.1820">
    <property type="entry name" value="alpha/beta hydrolase"/>
    <property type="match status" value="1"/>
</dbReference>
<feature type="chain" id="PRO_5012117095" evidence="1">
    <location>
        <begin position="29"/>
        <end position="433"/>
    </location>
</feature>
<dbReference type="OrthoDB" id="3668964at2"/>